<dbReference type="EMBL" id="CP000473">
    <property type="protein sequence ID" value="ABJ87291.1"/>
    <property type="molecule type" value="Genomic_DNA"/>
</dbReference>
<dbReference type="InParanoid" id="Q01SS9"/>
<proteinExistence type="predicted"/>
<feature type="compositionally biased region" description="Pro residues" evidence="1">
    <location>
        <begin position="82"/>
        <end position="104"/>
    </location>
</feature>
<dbReference type="AlphaFoldDB" id="Q01SS9"/>
<feature type="region of interest" description="Disordered" evidence="1">
    <location>
        <begin position="68"/>
        <end position="104"/>
    </location>
</feature>
<dbReference type="HOGENOM" id="CLU_2248352_0_0_0"/>
<dbReference type="KEGG" id="sus:Acid_6365"/>
<sequence>MPFTCSICGEESTRICVRCTKDACNNHLCEKCLRCSDCCECEVALSEPTHETVRMVVRAAMAEEDIAGTDVVIPPEPEPEPHIPGPDPDPAPAPVPEEPGPAAA</sequence>
<evidence type="ECO:0000256" key="1">
    <source>
        <dbReference type="SAM" id="MobiDB-lite"/>
    </source>
</evidence>
<organism evidence="2">
    <name type="scientific">Solibacter usitatus (strain Ellin6076)</name>
    <dbReference type="NCBI Taxonomy" id="234267"/>
    <lineage>
        <taxon>Bacteria</taxon>
        <taxon>Pseudomonadati</taxon>
        <taxon>Acidobacteriota</taxon>
        <taxon>Terriglobia</taxon>
        <taxon>Bryobacterales</taxon>
        <taxon>Solibacteraceae</taxon>
        <taxon>Candidatus Solibacter</taxon>
    </lineage>
</organism>
<gene>
    <name evidence="2" type="ordered locus">Acid_6365</name>
</gene>
<evidence type="ECO:0000313" key="2">
    <source>
        <dbReference type="EMBL" id="ABJ87291.1"/>
    </source>
</evidence>
<protein>
    <submittedName>
        <fullName evidence="2">Uncharacterized protein</fullName>
    </submittedName>
</protein>
<dbReference type="STRING" id="234267.Acid_6365"/>
<accession>Q01SS9</accession>
<reference evidence="2" key="1">
    <citation type="submission" date="2006-10" db="EMBL/GenBank/DDBJ databases">
        <title>Complete sequence of Solibacter usitatus Ellin6076.</title>
        <authorList>
            <consortium name="US DOE Joint Genome Institute"/>
            <person name="Copeland A."/>
            <person name="Lucas S."/>
            <person name="Lapidus A."/>
            <person name="Barry K."/>
            <person name="Detter J.C."/>
            <person name="Glavina del Rio T."/>
            <person name="Hammon N."/>
            <person name="Israni S."/>
            <person name="Dalin E."/>
            <person name="Tice H."/>
            <person name="Pitluck S."/>
            <person name="Thompson L.S."/>
            <person name="Brettin T."/>
            <person name="Bruce D."/>
            <person name="Han C."/>
            <person name="Tapia R."/>
            <person name="Gilna P."/>
            <person name="Schmutz J."/>
            <person name="Larimer F."/>
            <person name="Land M."/>
            <person name="Hauser L."/>
            <person name="Kyrpides N."/>
            <person name="Mikhailova N."/>
            <person name="Janssen P.H."/>
            <person name="Kuske C.R."/>
            <person name="Richardson P."/>
        </authorList>
    </citation>
    <scope>NUCLEOTIDE SEQUENCE</scope>
    <source>
        <strain evidence="2">Ellin6076</strain>
    </source>
</reference>
<name>Q01SS9_SOLUE</name>